<reference evidence="2" key="1">
    <citation type="submission" date="2025-08" db="UniProtKB">
        <authorList>
            <consortium name="RefSeq"/>
        </authorList>
    </citation>
    <scope>IDENTIFICATION</scope>
</reference>
<accession>A0ABM0ZVP2</accession>
<gene>
    <name evidence="2" type="primary">LOC106011224</name>
</gene>
<sequence>MRNWGLKNLKVDLEKHTATVRFPGLGGSKHDKFGLVTMETLQQMAVVIRLYILHQPYNEAGDEFLDWDKATADRMFFICSAQMTMSEALWDTYIIKWPLDARVSLGNVGKSSFSFVTEFFLTDVPDKPVFRETAQAVAVNLFTRKSLPLPDWFQEKYSGKGVLGRSFIIRPIDKPGNTYVQNVKVSRRDSLIPLSVFT</sequence>
<organism evidence="1 2">
    <name type="scientific">Aplysia californica</name>
    <name type="common">California sea hare</name>
    <dbReference type="NCBI Taxonomy" id="6500"/>
    <lineage>
        <taxon>Eukaryota</taxon>
        <taxon>Metazoa</taxon>
        <taxon>Spiralia</taxon>
        <taxon>Lophotrochozoa</taxon>
        <taxon>Mollusca</taxon>
        <taxon>Gastropoda</taxon>
        <taxon>Heterobranchia</taxon>
        <taxon>Euthyneura</taxon>
        <taxon>Tectipleura</taxon>
        <taxon>Aplysiida</taxon>
        <taxon>Aplysioidea</taxon>
        <taxon>Aplysiidae</taxon>
        <taxon>Aplysia</taxon>
    </lineage>
</organism>
<dbReference type="Gene3D" id="3.10.129.10">
    <property type="entry name" value="Hotdog Thioesterase"/>
    <property type="match status" value="1"/>
</dbReference>
<name>A0ABM0ZVP2_APLCA</name>
<dbReference type="GeneID" id="106011224"/>
<dbReference type="PANTHER" id="PTHR34487">
    <property type="entry name" value="ACYL-ACP THIOESTERASE"/>
    <property type="match status" value="1"/>
</dbReference>
<protein>
    <submittedName>
        <fullName evidence="2">Uncharacterized protein LOC106011224</fullName>
    </submittedName>
</protein>
<evidence type="ECO:0000313" key="2">
    <source>
        <dbReference type="RefSeq" id="XP_012935510.2"/>
    </source>
</evidence>
<dbReference type="RefSeq" id="XP_012935510.2">
    <property type="nucleotide sequence ID" value="XM_013080056.2"/>
</dbReference>
<dbReference type="Proteomes" id="UP000694888">
    <property type="component" value="Unplaced"/>
</dbReference>
<keyword evidence="1" id="KW-1185">Reference proteome</keyword>
<dbReference type="SUPFAM" id="SSF54637">
    <property type="entry name" value="Thioesterase/thiol ester dehydrase-isomerase"/>
    <property type="match status" value="1"/>
</dbReference>
<dbReference type="PANTHER" id="PTHR34487:SF1">
    <property type="entry name" value="ACYL-ACP THIOESTERASE"/>
    <property type="match status" value="1"/>
</dbReference>
<evidence type="ECO:0000313" key="1">
    <source>
        <dbReference type="Proteomes" id="UP000694888"/>
    </source>
</evidence>
<dbReference type="InterPro" id="IPR029069">
    <property type="entry name" value="HotDog_dom_sf"/>
</dbReference>
<proteinExistence type="predicted"/>